<dbReference type="AlphaFoldDB" id="A0A1M5LQ61"/>
<organism evidence="2 3">
    <name type="scientific">Chryseobacterium vrystaatense</name>
    <dbReference type="NCBI Taxonomy" id="307480"/>
    <lineage>
        <taxon>Bacteria</taxon>
        <taxon>Pseudomonadati</taxon>
        <taxon>Bacteroidota</taxon>
        <taxon>Flavobacteriia</taxon>
        <taxon>Flavobacteriales</taxon>
        <taxon>Weeksellaceae</taxon>
        <taxon>Chryseobacterium group</taxon>
        <taxon>Chryseobacterium</taxon>
    </lineage>
</organism>
<gene>
    <name evidence="2" type="ORF">SAMN02787073_4621</name>
</gene>
<feature type="transmembrane region" description="Helical" evidence="1">
    <location>
        <begin position="6"/>
        <end position="23"/>
    </location>
</feature>
<sequence length="64" mass="7521">MDVNFLVLIGNLIRLSFVFRFNLKKQQEASEKNFKKEENKDLLVGCIAIVVFTIWGVLTYVIKW</sequence>
<protein>
    <submittedName>
        <fullName evidence="2">Uncharacterized protein</fullName>
    </submittedName>
</protein>
<keyword evidence="1" id="KW-0472">Membrane</keyword>
<reference evidence="3" key="1">
    <citation type="submission" date="2016-11" db="EMBL/GenBank/DDBJ databases">
        <authorList>
            <person name="Varghese N."/>
            <person name="Submissions S."/>
        </authorList>
    </citation>
    <scope>NUCLEOTIDE SEQUENCE [LARGE SCALE GENOMIC DNA]</scope>
    <source>
        <strain evidence="3">YR203</strain>
    </source>
</reference>
<feature type="transmembrane region" description="Helical" evidence="1">
    <location>
        <begin position="43"/>
        <end position="62"/>
    </location>
</feature>
<dbReference type="EMBL" id="FQVE01000007">
    <property type="protein sequence ID" value="SHG67188.1"/>
    <property type="molecule type" value="Genomic_DNA"/>
</dbReference>
<evidence type="ECO:0000313" key="2">
    <source>
        <dbReference type="EMBL" id="SHG67188.1"/>
    </source>
</evidence>
<name>A0A1M5LQ61_9FLAO</name>
<keyword evidence="1" id="KW-1133">Transmembrane helix</keyword>
<dbReference type="Proteomes" id="UP000184108">
    <property type="component" value="Unassembled WGS sequence"/>
</dbReference>
<evidence type="ECO:0000256" key="1">
    <source>
        <dbReference type="SAM" id="Phobius"/>
    </source>
</evidence>
<proteinExistence type="predicted"/>
<accession>A0A1M5LQ61</accession>
<keyword evidence="1" id="KW-0812">Transmembrane</keyword>
<dbReference type="RefSeq" id="WP_073175447.1">
    <property type="nucleotide sequence ID" value="NZ_FQVE01000007.1"/>
</dbReference>
<evidence type="ECO:0000313" key="3">
    <source>
        <dbReference type="Proteomes" id="UP000184108"/>
    </source>
</evidence>